<dbReference type="EMBL" id="MCGT01000008">
    <property type="protein sequence ID" value="ORX57617.1"/>
    <property type="molecule type" value="Genomic_DNA"/>
</dbReference>
<evidence type="ECO:0000313" key="2">
    <source>
        <dbReference type="EMBL" id="ORX57617.1"/>
    </source>
</evidence>
<evidence type="ECO:0000256" key="1">
    <source>
        <dbReference type="SAM" id="MobiDB-lite"/>
    </source>
</evidence>
<reference evidence="2 3" key="1">
    <citation type="submission" date="2016-07" db="EMBL/GenBank/DDBJ databases">
        <title>Pervasive Adenine N6-methylation of Active Genes in Fungi.</title>
        <authorList>
            <consortium name="DOE Joint Genome Institute"/>
            <person name="Mondo S.J."/>
            <person name="Dannebaum R.O."/>
            <person name="Kuo R.C."/>
            <person name="Labutti K."/>
            <person name="Haridas S."/>
            <person name="Kuo A."/>
            <person name="Salamov A."/>
            <person name="Ahrendt S.R."/>
            <person name="Lipzen A."/>
            <person name="Sullivan W."/>
            <person name="Andreopoulos W.B."/>
            <person name="Clum A."/>
            <person name="Lindquist E."/>
            <person name="Daum C."/>
            <person name="Ramamoorthy G.K."/>
            <person name="Gryganskyi A."/>
            <person name="Culley D."/>
            <person name="Magnuson J.K."/>
            <person name="James T.Y."/>
            <person name="O'Malley M.A."/>
            <person name="Stajich J.E."/>
            <person name="Spatafora J.W."/>
            <person name="Visel A."/>
            <person name="Grigoriev I.V."/>
        </authorList>
    </citation>
    <scope>NUCLEOTIDE SEQUENCE [LARGE SCALE GENOMIC DNA]</scope>
    <source>
        <strain evidence="2 3">NRRL 3301</strain>
    </source>
</reference>
<feature type="region of interest" description="Disordered" evidence="1">
    <location>
        <begin position="638"/>
        <end position="672"/>
    </location>
</feature>
<proteinExistence type="predicted"/>
<accession>A0A1X2GN12</accession>
<evidence type="ECO:0008006" key="4">
    <source>
        <dbReference type="Google" id="ProtNLM"/>
    </source>
</evidence>
<keyword evidence="3" id="KW-1185">Reference proteome</keyword>
<dbReference type="AlphaFoldDB" id="A0A1X2GN12"/>
<dbReference type="STRING" id="101127.A0A1X2GN12"/>
<comment type="caution">
    <text evidence="2">The sequence shown here is derived from an EMBL/GenBank/DDBJ whole genome shotgun (WGS) entry which is preliminary data.</text>
</comment>
<feature type="region of interest" description="Disordered" evidence="1">
    <location>
        <begin position="684"/>
        <end position="713"/>
    </location>
</feature>
<dbReference type="OrthoDB" id="2285319at2759"/>
<dbReference type="Proteomes" id="UP000242146">
    <property type="component" value="Unassembled WGS sequence"/>
</dbReference>
<sequence>MSSFNFDHSFIQKIPTTPPLTPKHASITSSAYTSSWLLPDSATSFFGILPIHSPEQQPDEDKPNVAFPLVPHVKFHRNSIGGLTLDSNFTDIASLRNYLLSLVYPAMSECPSSPLSSSSTLTSSSASLSIRNRRFRRRPVNLFERFYELDQQRPSSSNPSPTVGRCQDFVPLFFQQWLLRQQTVLACIHTYFDCWVRYFPVFPRQHILAILDQRQGLDAVLVNAIACFVLKHMFAHHAYPPSLAPMRNDPTKIRQMEEFFFSAAKRAVEPLLDGCPASRHDILGLLLMAYKVDMKKKNVYMTLAVHSLRALKIQPASYHDQAWQAELDTRLWWMVWMNDFAVYTSGAASLSSKPFCLQQEYIFSQPVSASTPLVTQPESPGEQEQKTKWQVPRLWSFDCDGASEYGVMVNQHCLSVWRLQARIVNHQDDDDEVSLVSLDQDLTSFVQQLPVELQPEMPIEPSSPLTLVRARVLIEVYATRIILHKLYIPDEDDILASRSIPEQQWASLNVCVHAAMSLVTLFNDCVIRHPETLRCGFDRDELWRASDILSMALDFLAHYCDTAVTYRILSPWTQPLVLVHTLQQALIIIQHTYEYQCNNTNFCQLEHWLRLRIQHHQQQPFHFSASLSYQRVAQQTATSSTGMLPIRSRKKRKLSPVPPPLTSTSESSTTHFYSPATPLPTFRVPNNSSKPAVFQQPVLATPTPTPSSSSNTKARFRYFSPKKHDGLVFIDENPQS</sequence>
<protein>
    <recommendedName>
        <fullName evidence="4">Transcription factor domain-containing protein</fullName>
    </recommendedName>
</protein>
<dbReference type="CDD" id="cd12148">
    <property type="entry name" value="fungal_TF_MHR"/>
    <property type="match status" value="1"/>
</dbReference>
<gene>
    <name evidence="2" type="ORF">DM01DRAFT_1334215</name>
</gene>
<organism evidence="2 3">
    <name type="scientific">Hesseltinella vesiculosa</name>
    <dbReference type="NCBI Taxonomy" id="101127"/>
    <lineage>
        <taxon>Eukaryota</taxon>
        <taxon>Fungi</taxon>
        <taxon>Fungi incertae sedis</taxon>
        <taxon>Mucoromycota</taxon>
        <taxon>Mucoromycotina</taxon>
        <taxon>Mucoromycetes</taxon>
        <taxon>Mucorales</taxon>
        <taxon>Cunninghamellaceae</taxon>
        <taxon>Hesseltinella</taxon>
    </lineage>
</organism>
<evidence type="ECO:0000313" key="3">
    <source>
        <dbReference type="Proteomes" id="UP000242146"/>
    </source>
</evidence>
<name>A0A1X2GN12_9FUNG</name>